<evidence type="ECO:0000256" key="4">
    <source>
        <dbReference type="ARBA" id="ARBA00023239"/>
    </source>
</evidence>
<feature type="active site" description="Proton donor/acceptor" evidence="7">
    <location>
        <position position="137"/>
    </location>
</feature>
<dbReference type="PIRSF" id="PIRSF001365">
    <property type="entry name" value="DHDPS"/>
    <property type="match status" value="1"/>
</dbReference>
<dbReference type="EC" id="4.2.1.41" evidence="5"/>
<feature type="active site" description="Schiff-base intermediate with substrate" evidence="7">
    <location>
        <position position="162"/>
    </location>
</feature>
<comment type="catalytic activity">
    <reaction evidence="1 5">
        <text>5-dehydro-4-deoxy-D-glucarate + H(+) = 2,5-dioxopentanoate + CO2 + H2O</text>
        <dbReference type="Rhea" id="RHEA:24608"/>
        <dbReference type="ChEBI" id="CHEBI:15377"/>
        <dbReference type="ChEBI" id="CHEBI:15378"/>
        <dbReference type="ChEBI" id="CHEBI:16526"/>
        <dbReference type="ChEBI" id="CHEBI:42819"/>
        <dbReference type="ChEBI" id="CHEBI:58136"/>
        <dbReference type="EC" id="4.2.1.41"/>
    </reaction>
</comment>
<dbReference type="PANTHER" id="PTHR12128:SF19">
    <property type="entry name" value="5-DEHYDRO-4-DEOXYGLUCARATE DEHYDRATASE 2-RELATED"/>
    <property type="match status" value="1"/>
</dbReference>
<dbReference type="Pfam" id="PF00701">
    <property type="entry name" value="DHDPS"/>
    <property type="match status" value="1"/>
</dbReference>
<dbReference type="NCBIfam" id="TIGR03249">
    <property type="entry name" value="KdgD"/>
    <property type="match status" value="1"/>
</dbReference>
<dbReference type="HAMAP" id="MF_00694">
    <property type="entry name" value="KDGDH"/>
    <property type="match status" value="1"/>
</dbReference>
<keyword evidence="4 5" id="KW-0456">Lyase</keyword>
<name>A0AAW9A8Z6_9BACL</name>
<dbReference type="Gene3D" id="3.20.20.70">
    <property type="entry name" value="Aldolase class I"/>
    <property type="match status" value="1"/>
</dbReference>
<comment type="caution">
    <text evidence="8">The sequence shown here is derived from an EMBL/GenBank/DDBJ whole genome shotgun (WGS) entry which is preliminary data.</text>
</comment>
<dbReference type="GO" id="GO:0042838">
    <property type="term" value="P:D-glucarate catabolic process"/>
    <property type="evidence" value="ECO:0007669"/>
    <property type="project" value="UniProtKB-UniRule"/>
</dbReference>
<dbReference type="InterPro" id="IPR017655">
    <property type="entry name" value="Dehydro-deoxyglucarate_dehyd"/>
</dbReference>
<dbReference type="Proteomes" id="UP001271648">
    <property type="component" value="Unassembled WGS sequence"/>
</dbReference>
<dbReference type="GO" id="GO:0008840">
    <property type="term" value="F:4-hydroxy-tetrahydrodipicolinate synthase activity"/>
    <property type="evidence" value="ECO:0007669"/>
    <property type="project" value="TreeGrafter"/>
</dbReference>
<gene>
    <name evidence="8" type="primary">kdgD</name>
    <name evidence="8" type="ORF">QTL97_04180</name>
</gene>
<evidence type="ECO:0000256" key="3">
    <source>
        <dbReference type="ARBA" id="ARBA00007592"/>
    </source>
</evidence>
<dbReference type="EMBL" id="JAUBDJ010000002">
    <property type="protein sequence ID" value="MDW0116121.1"/>
    <property type="molecule type" value="Genomic_DNA"/>
</dbReference>
<evidence type="ECO:0000256" key="2">
    <source>
        <dbReference type="ARBA" id="ARBA00004983"/>
    </source>
</evidence>
<dbReference type="SMART" id="SM01130">
    <property type="entry name" value="DHDPS"/>
    <property type="match status" value="1"/>
</dbReference>
<dbReference type="InterPro" id="IPR013785">
    <property type="entry name" value="Aldolase_TIM"/>
</dbReference>
<evidence type="ECO:0000256" key="5">
    <source>
        <dbReference type="HAMAP-Rule" id="MF_00694"/>
    </source>
</evidence>
<dbReference type="RefSeq" id="WP_283732809.1">
    <property type="nucleotide sequence ID" value="NZ_CP125968.1"/>
</dbReference>
<dbReference type="SUPFAM" id="SSF51569">
    <property type="entry name" value="Aldolase"/>
    <property type="match status" value="1"/>
</dbReference>
<organism evidence="8 9">
    <name type="scientific">Sporosarcina thermotolerans</name>
    <dbReference type="NCBI Taxonomy" id="633404"/>
    <lineage>
        <taxon>Bacteria</taxon>
        <taxon>Bacillati</taxon>
        <taxon>Bacillota</taxon>
        <taxon>Bacilli</taxon>
        <taxon>Bacillales</taxon>
        <taxon>Caryophanaceae</taxon>
        <taxon>Sporosarcina</taxon>
    </lineage>
</organism>
<evidence type="ECO:0000313" key="8">
    <source>
        <dbReference type="EMBL" id="MDW0116121.1"/>
    </source>
</evidence>
<dbReference type="NCBIfam" id="NF002958">
    <property type="entry name" value="PRK03620.1"/>
    <property type="match status" value="1"/>
</dbReference>
<dbReference type="InterPro" id="IPR002220">
    <property type="entry name" value="DapA-like"/>
</dbReference>
<proteinExistence type="inferred from homology"/>
<evidence type="ECO:0000256" key="7">
    <source>
        <dbReference type="PIRSR" id="PIRSR001365-1"/>
    </source>
</evidence>
<reference evidence="8 9" key="1">
    <citation type="submission" date="2023-06" db="EMBL/GenBank/DDBJ databases">
        <title>Sporosarcina sp. nov., isolated from Korean traditional fermented seafood 'Jeotgal'.</title>
        <authorList>
            <person name="Yang A.I."/>
            <person name="Shin N.-R."/>
        </authorList>
    </citation>
    <scope>NUCLEOTIDE SEQUENCE [LARGE SCALE GENOMIC DNA]</scope>
    <source>
        <strain evidence="8 9">KCTC43456</strain>
    </source>
</reference>
<dbReference type="PANTHER" id="PTHR12128">
    <property type="entry name" value="DIHYDRODIPICOLINATE SYNTHASE"/>
    <property type="match status" value="1"/>
</dbReference>
<dbReference type="GO" id="GO:0047448">
    <property type="term" value="F:5-dehydro-4-deoxyglucarate dehydratase activity"/>
    <property type="evidence" value="ECO:0007669"/>
    <property type="project" value="UniProtKB-UniRule"/>
</dbReference>
<comment type="pathway">
    <text evidence="2 5">Carbohydrate acid metabolism; D-glucarate degradation; 2,5-dioxopentanoate from D-glucarate: step 2/2.</text>
</comment>
<dbReference type="AlphaFoldDB" id="A0AAW9A8Z6"/>
<protein>
    <recommendedName>
        <fullName evidence="5">Probable 5-dehydro-4-deoxyglucarate dehydratase</fullName>
        <ecNumber evidence="5">4.2.1.41</ecNumber>
    </recommendedName>
    <alternativeName>
        <fullName evidence="5">5-keto-4-deoxy-glucarate dehydratase</fullName>
        <shortName evidence="5">KDGDH</shortName>
    </alternativeName>
</protein>
<sequence length="312" mass="34107">MVKRNCPTGILGFPVAPLKEDGQLDLNGLEANLEFLLNNGVQSVFVACGAGELHALTQDEYKQMVETAIKTVDGRVQVYTGVGGNIQHALEQAKISAEAGADGYLILPPYLIDPSQDGLLNYLKAIIESTDLSAILYQRDKCILTKESLLALCELPQLVGFKDGEGDMEFNTEAVQLIGDRLEWINGMPLAEVTMASYYNLGFRTYSSAISNYIPHISVKYFEALQQGDHKTMHDLLEDVILPIHSIRKRKAGYAVSLIKAGMNIVGLPVGTTVRPPIAPVEQGHYDEMKEILTAALEKYPAPVGTEQVEVS</sequence>
<evidence type="ECO:0000313" key="9">
    <source>
        <dbReference type="Proteomes" id="UP001271648"/>
    </source>
</evidence>
<evidence type="ECO:0000256" key="1">
    <source>
        <dbReference type="ARBA" id="ARBA00001446"/>
    </source>
</evidence>
<accession>A0AAW9A8Z6</accession>
<evidence type="ECO:0000256" key="6">
    <source>
        <dbReference type="PIRNR" id="PIRNR001365"/>
    </source>
</evidence>
<comment type="similarity">
    <text evidence="3 5 6">Belongs to the DapA family.</text>
</comment>
<keyword evidence="9" id="KW-1185">Reference proteome</keyword>